<keyword evidence="4" id="KW-1185">Reference proteome</keyword>
<gene>
    <name evidence="3" type="ORF">NCTC11976_01223</name>
</gene>
<accession>A0ABY6T4B9</accession>
<proteinExistence type="predicted"/>
<dbReference type="EMBL" id="LR134173">
    <property type="protein sequence ID" value="VEB35177.1"/>
    <property type="molecule type" value="Genomic_DNA"/>
</dbReference>
<dbReference type="InterPro" id="IPR051165">
    <property type="entry name" value="Multifunctional_ANK_Repeat"/>
</dbReference>
<dbReference type="SUPFAM" id="SSF48403">
    <property type="entry name" value="Ankyrin repeat"/>
    <property type="match status" value="1"/>
</dbReference>
<protein>
    <submittedName>
        <fullName evidence="3">Ankyrin repeats (3 copies)</fullName>
    </submittedName>
</protein>
<evidence type="ECO:0000256" key="1">
    <source>
        <dbReference type="ARBA" id="ARBA00022737"/>
    </source>
</evidence>
<organism evidence="3 4">
    <name type="scientific">Legionella cherrii</name>
    <dbReference type="NCBI Taxonomy" id="28084"/>
    <lineage>
        <taxon>Bacteria</taxon>
        <taxon>Pseudomonadati</taxon>
        <taxon>Pseudomonadota</taxon>
        <taxon>Gammaproteobacteria</taxon>
        <taxon>Legionellales</taxon>
        <taxon>Legionellaceae</taxon>
        <taxon>Legionella</taxon>
    </lineage>
</organism>
<dbReference type="InterPro" id="IPR002110">
    <property type="entry name" value="Ankyrin_rpt"/>
</dbReference>
<keyword evidence="1" id="KW-0677">Repeat</keyword>
<evidence type="ECO:0000256" key="2">
    <source>
        <dbReference type="ARBA" id="ARBA00023043"/>
    </source>
</evidence>
<evidence type="ECO:0000313" key="3">
    <source>
        <dbReference type="EMBL" id="VEB35177.1"/>
    </source>
</evidence>
<evidence type="ECO:0000313" key="4">
    <source>
        <dbReference type="Proteomes" id="UP000277577"/>
    </source>
</evidence>
<dbReference type="SMART" id="SM00248">
    <property type="entry name" value="ANK"/>
    <property type="match status" value="5"/>
</dbReference>
<dbReference type="Proteomes" id="UP000277577">
    <property type="component" value="Chromosome"/>
</dbReference>
<dbReference type="Gene3D" id="1.25.40.20">
    <property type="entry name" value="Ankyrin repeat-containing domain"/>
    <property type="match status" value="1"/>
</dbReference>
<dbReference type="RefSeq" id="WP_028381280.1">
    <property type="nucleotide sequence ID" value="NZ_CAAAIT010000004.1"/>
</dbReference>
<dbReference type="PANTHER" id="PTHR24123:SF33">
    <property type="entry name" value="PROTEIN HOS4"/>
    <property type="match status" value="1"/>
</dbReference>
<reference evidence="3 4" key="1">
    <citation type="submission" date="2018-12" db="EMBL/GenBank/DDBJ databases">
        <authorList>
            <consortium name="Pathogen Informatics"/>
        </authorList>
    </citation>
    <scope>NUCLEOTIDE SEQUENCE [LARGE SCALE GENOMIC DNA]</scope>
    <source>
        <strain evidence="3 4">NCTC11976</strain>
    </source>
</reference>
<dbReference type="InterPro" id="IPR036770">
    <property type="entry name" value="Ankyrin_rpt-contain_sf"/>
</dbReference>
<sequence length="645" mass="73401">MGKSIKQLFAAIAEIKNKKEIETQLKKIEELAQKVLKKHHTLNVFQEDSDYVHTPLEAAIAAGSIPVFQLLVGLGADPYWKPKPDRPSAIDFFINHYFSRDHYHERGELFEWVLRDKESPLFTWAKLKTNQKLDEAFKKANLKKAWLNELPIHVAIQAGRIDLVQQVVGAAGGLQRAGDISRMSVLSTAINAMLDGQKNTLEILKYLLEHGSSPQTPDVEDAPQLIHLLMRMTRSNIEEFIALAAVNLLLHHGASLDVTDARGYTPLMLAMKVGLPKLFALLVDQADAGTLHHQAQMKPYYLLFQLLDREENRLSRLDVLGLLPKLKEKGLEFDQTIDYHSPADPFEDALYNQGREVSAQNMSLLHFYVDNMTRTEEDPFQAMDHHLEVIQALIAHGANPHAKATFTLTERKNPYYGTDTAPSRIELTASEYARNIVDRMLRRYALSYGAYWIKTFEEENHFLSVISHETKENQISLHKKFHQLRNLERVLSGNKPLPYSGLPDVNKLDKLALNKPNQSKSATVETKLDPIQSKAQLLEARSQKNQGNWQALKKALVDYAKEAESLADFLARVDQFKAPLQLHFNISTDAKGATIYGSTLYRFFHYFDAHKFPNSWETLRKFGQDTYGIDINTPYDEVSTDLTMN</sequence>
<dbReference type="PANTHER" id="PTHR24123">
    <property type="entry name" value="ANKYRIN REPEAT-CONTAINING"/>
    <property type="match status" value="1"/>
</dbReference>
<name>A0ABY6T4B9_9GAMM</name>
<keyword evidence="2" id="KW-0040">ANK repeat</keyword>